<reference evidence="1" key="1">
    <citation type="submission" date="2023-07" db="EMBL/GenBank/DDBJ databases">
        <title>Degradation of tert-butanol by M. austroafricanum TBA100.</title>
        <authorList>
            <person name="Helbich S."/>
            <person name="Vainshtein Y."/>
        </authorList>
    </citation>
    <scope>NUCLEOTIDE SEQUENCE</scope>
    <source>
        <strain evidence="1">TBA100</strain>
    </source>
</reference>
<dbReference type="Proteomes" id="UP001172687">
    <property type="component" value="Unassembled WGS sequence"/>
</dbReference>
<keyword evidence="2" id="KW-1185">Reference proteome</keyword>
<name>A0ABT8HKR3_MYCAO</name>
<organism evidence="1 2">
    <name type="scientific">Mycolicibacterium austroafricanum</name>
    <name type="common">Mycobacterium austroafricanum</name>
    <dbReference type="NCBI Taxonomy" id="39687"/>
    <lineage>
        <taxon>Bacteria</taxon>
        <taxon>Bacillati</taxon>
        <taxon>Actinomycetota</taxon>
        <taxon>Actinomycetes</taxon>
        <taxon>Mycobacteriales</taxon>
        <taxon>Mycobacteriaceae</taxon>
        <taxon>Mycolicibacterium</taxon>
    </lineage>
</organism>
<accession>A0ABT8HKR3</accession>
<sequence length="72" mass="7947">MTAAEIAALVAAIDTDGRYWWRDSGGDCYATHEYDEQSADTYLLYASPNWVAQWNGDWQAASDALAEIAAQN</sequence>
<evidence type="ECO:0000313" key="2">
    <source>
        <dbReference type="Proteomes" id="UP001172687"/>
    </source>
</evidence>
<evidence type="ECO:0000313" key="1">
    <source>
        <dbReference type="EMBL" id="MDN4521346.1"/>
    </source>
</evidence>
<comment type="caution">
    <text evidence="1">The sequence shown here is derived from an EMBL/GenBank/DDBJ whole genome shotgun (WGS) entry which is preliminary data.</text>
</comment>
<protein>
    <submittedName>
        <fullName evidence="1">Uncharacterized protein</fullName>
    </submittedName>
</protein>
<proteinExistence type="predicted"/>
<dbReference type="RefSeq" id="WP_301161742.1">
    <property type="nucleotide sequence ID" value="NZ_JAUHTC010000091.1"/>
</dbReference>
<dbReference type="EMBL" id="JAUHTC010000091">
    <property type="protein sequence ID" value="MDN4521346.1"/>
    <property type="molecule type" value="Genomic_DNA"/>
</dbReference>
<gene>
    <name evidence="1" type="ORF">QYF68_26510</name>
</gene>